<evidence type="ECO:0000313" key="1">
    <source>
        <dbReference type="EMBL" id="KKK56241.1"/>
    </source>
</evidence>
<proteinExistence type="predicted"/>
<name>A0A0F8Z804_9ZZZZ</name>
<accession>A0A0F8Z804</accession>
<reference evidence="1" key="1">
    <citation type="journal article" date="2015" name="Nature">
        <title>Complex archaea that bridge the gap between prokaryotes and eukaryotes.</title>
        <authorList>
            <person name="Spang A."/>
            <person name="Saw J.H."/>
            <person name="Jorgensen S.L."/>
            <person name="Zaremba-Niedzwiedzka K."/>
            <person name="Martijn J."/>
            <person name="Lind A.E."/>
            <person name="van Eijk R."/>
            <person name="Schleper C."/>
            <person name="Guy L."/>
            <person name="Ettema T.J."/>
        </authorList>
    </citation>
    <scope>NUCLEOTIDE SEQUENCE</scope>
</reference>
<dbReference type="EMBL" id="LAZR01065092">
    <property type="protein sequence ID" value="KKK56241.1"/>
    <property type="molecule type" value="Genomic_DNA"/>
</dbReference>
<organism evidence="1">
    <name type="scientific">marine sediment metagenome</name>
    <dbReference type="NCBI Taxonomy" id="412755"/>
    <lineage>
        <taxon>unclassified sequences</taxon>
        <taxon>metagenomes</taxon>
        <taxon>ecological metagenomes</taxon>
    </lineage>
</organism>
<evidence type="ECO:0008006" key="2">
    <source>
        <dbReference type="Google" id="ProtNLM"/>
    </source>
</evidence>
<comment type="caution">
    <text evidence="1">The sequence shown here is derived from an EMBL/GenBank/DDBJ whole genome shotgun (WGS) entry which is preliminary data.</text>
</comment>
<feature type="non-terminal residue" evidence="1">
    <location>
        <position position="1"/>
    </location>
</feature>
<sequence length="239" mass="26846">QQHTGHHDSDAHYGTKYSNAACLFFRSRVGVDGCGNLPTRQQDGIIMQNLAFKNKMKKSQFSNEGRAKKAGFQPSQPKAVDPDGLELTQPVLSDFLQICHNLPSDEQRQINALSGMEVYDADATALNCANMSGLKWVLLDDIHPLAVGGYALLRRGVWQSFMLVPDQSWEDWGKEITQKVIEVQKEMVNQGHRIQTLCLSDRAKARAWYDRIGLKHEATLHKYGANGEDVEMYVLDQEG</sequence>
<protein>
    <recommendedName>
        <fullName evidence="2">N-acetyltransferase domain-containing protein</fullName>
    </recommendedName>
</protein>
<gene>
    <name evidence="1" type="ORF">LCGC14_3066500</name>
</gene>
<dbReference type="AlphaFoldDB" id="A0A0F8Z804"/>